<evidence type="ECO:0000256" key="2">
    <source>
        <dbReference type="ARBA" id="ARBA00022801"/>
    </source>
</evidence>
<dbReference type="GO" id="GO:0003677">
    <property type="term" value="F:DNA binding"/>
    <property type="evidence" value="ECO:0007669"/>
    <property type="project" value="InterPro"/>
</dbReference>
<dbReference type="PANTHER" id="PTHR11274">
    <property type="entry name" value="RAD25/XP-B DNA REPAIR HELICASE"/>
    <property type="match status" value="1"/>
</dbReference>
<dbReference type="Gene3D" id="3.40.50.300">
    <property type="entry name" value="P-loop containing nucleotide triphosphate hydrolases"/>
    <property type="match status" value="2"/>
</dbReference>
<evidence type="ECO:0000313" key="6">
    <source>
        <dbReference type="EMBL" id="QHU15585.1"/>
    </source>
</evidence>
<keyword evidence="4" id="KW-0067">ATP-binding</keyword>
<dbReference type="SUPFAM" id="SSF52540">
    <property type="entry name" value="P-loop containing nucleoside triphosphate hydrolases"/>
    <property type="match status" value="2"/>
</dbReference>
<organism evidence="6">
    <name type="scientific">viral metagenome</name>
    <dbReference type="NCBI Taxonomy" id="1070528"/>
    <lineage>
        <taxon>unclassified sequences</taxon>
        <taxon>metagenomes</taxon>
        <taxon>organismal metagenomes</taxon>
    </lineage>
</organism>
<dbReference type="Pfam" id="PF04851">
    <property type="entry name" value="ResIII"/>
    <property type="match status" value="1"/>
</dbReference>
<evidence type="ECO:0000256" key="3">
    <source>
        <dbReference type="ARBA" id="ARBA00022806"/>
    </source>
</evidence>
<dbReference type="InterPro" id="IPR027417">
    <property type="entry name" value="P-loop_NTPase"/>
</dbReference>
<name>A0A6C0KC49_9ZZZZ</name>
<proteinExistence type="predicted"/>
<protein>
    <recommendedName>
        <fullName evidence="5">Helicase ATP-binding domain-containing protein</fullName>
    </recommendedName>
</protein>
<keyword evidence="2" id="KW-0378">Hydrolase</keyword>
<evidence type="ECO:0000256" key="1">
    <source>
        <dbReference type="ARBA" id="ARBA00022741"/>
    </source>
</evidence>
<dbReference type="InterPro" id="IPR006935">
    <property type="entry name" value="Helicase/UvrB_N"/>
</dbReference>
<accession>A0A6C0KC49</accession>
<dbReference type="GO" id="GO:0005524">
    <property type="term" value="F:ATP binding"/>
    <property type="evidence" value="ECO:0007669"/>
    <property type="project" value="UniProtKB-KW"/>
</dbReference>
<dbReference type="InterPro" id="IPR050615">
    <property type="entry name" value="ATP-dep_DNA_Helicase"/>
</dbReference>
<dbReference type="GO" id="GO:0004386">
    <property type="term" value="F:helicase activity"/>
    <property type="evidence" value="ECO:0007669"/>
    <property type="project" value="UniProtKB-KW"/>
</dbReference>
<keyword evidence="3" id="KW-0347">Helicase</keyword>
<sequence length="446" mass="50885">MLTLQGYKLDKNNVPNLVQLKTALTVRPYIPSVFVKPQYVQKYPVFVETKDHIFVPKHYGIAEFGVPSKSERDIPKTDAGFWTFEGKIRDNQVEVVNSYLCPEPRDGIISLQTGGGKTVCALYIASKIQVPTIVLVHNTFLRDQWIERIKAFLPKARIGTLQADVVDITNKDITVAMLQSVALKEYPPGTFERFGFVIVDECHHIASEAFSRAVPKLTCKHMLGLSATPERKDRLMNVINWFLGPMLYKSDAGDKVDEKVKVEVYEFVGDEKYNEIIYNNSGVMFTTLMINKVVEYEPRNTMVAGLIEDLADEDGRQILIMTDRVGHTKTLFDLLPDHKKDMACILGRDVPAKTRAEWCSTKKILIATYQMTKEGFDVATLNTLVMATPRPDVDQIVGRILRVEKKGRKVDPLIIDIVDESFRRQFQERLSLYKKRNYTVEKMKLL</sequence>
<feature type="domain" description="Helicase ATP-binding" evidence="5">
    <location>
        <begin position="98"/>
        <end position="247"/>
    </location>
</feature>
<dbReference type="CDD" id="cd18785">
    <property type="entry name" value="SF2_C"/>
    <property type="match status" value="1"/>
</dbReference>
<dbReference type="CDD" id="cd17926">
    <property type="entry name" value="DEXHc_RE"/>
    <property type="match status" value="1"/>
</dbReference>
<dbReference type="PANTHER" id="PTHR11274:SF0">
    <property type="entry name" value="GENERAL TRANSCRIPTION AND DNA REPAIR FACTOR IIH HELICASE SUBUNIT XPB"/>
    <property type="match status" value="1"/>
</dbReference>
<dbReference type="GO" id="GO:0016787">
    <property type="term" value="F:hydrolase activity"/>
    <property type="evidence" value="ECO:0007669"/>
    <property type="project" value="UniProtKB-KW"/>
</dbReference>
<dbReference type="EMBL" id="MN740866">
    <property type="protein sequence ID" value="QHU15585.1"/>
    <property type="molecule type" value="Genomic_DNA"/>
</dbReference>
<dbReference type="SMART" id="SM00487">
    <property type="entry name" value="DEXDc"/>
    <property type="match status" value="1"/>
</dbReference>
<reference evidence="6" key="1">
    <citation type="journal article" date="2020" name="Nature">
        <title>Giant virus diversity and host interactions through global metagenomics.</title>
        <authorList>
            <person name="Schulz F."/>
            <person name="Roux S."/>
            <person name="Paez-Espino D."/>
            <person name="Jungbluth S."/>
            <person name="Walsh D.A."/>
            <person name="Denef V.J."/>
            <person name="McMahon K.D."/>
            <person name="Konstantinidis K.T."/>
            <person name="Eloe-Fadrosh E.A."/>
            <person name="Kyrpides N.C."/>
            <person name="Woyke T."/>
        </authorList>
    </citation>
    <scope>NUCLEOTIDE SEQUENCE</scope>
    <source>
        <strain evidence="6">GVMAG-S-3300002307-41</strain>
    </source>
</reference>
<evidence type="ECO:0000256" key="4">
    <source>
        <dbReference type="ARBA" id="ARBA00022840"/>
    </source>
</evidence>
<evidence type="ECO:0000259" key="5">
    <source>
        <dbReference type="PROSITE" id="PS51192"/>
    </source>
</evidence>
<dbReference type="PROSITE" id="PS51192">
    <property type="entry name" value="HELICASE_ATP_BIND_1"/>
    <property type="match status" value="1"/>
</dbReference>
<keyword evidence="1" id="KW-0547">Nucleotide-binding</keyword>
<dbReference type="InterPro" id="IPR014001">
    <property type="entry name" value="Helicase_ATP-bd"/>
</dbReference>
<dbReference type="AlphaFoldDB" id="A0A6C0KC49"/>